<dbReference type="RefSeq" id="WP_147802905.1">
    <property type="nucleotide sequence ID" value="NZ_CP144914.1"/>
</dbReference>
<gene>
    <name evidence="1" type="ORF">FTX54_007215</name>
</gene>
<protein>
    <recommendedName>
        <fullName evidence="3">SinR family protein</fullName>
    </recommendedName>
</protein>
<organism evidence="1 2">
    <name type="scientific">Alkalicoccus halolimnae</name>
    <dbReference type="NCBI Taxonomy" id="1667239"/>
    <lineage>
        <taxon>Bacteria</taxon>
        <taxon>Bacillati</taxon>
        <taxon>Bacillota</taxon>
        <taxon>Bacilli</taxon>
        <taxon>Bacillales</taxon>
        <taxon>Bacillaceae</taxon>
        <taxon>Alkalicoccus</taxon>
    </lineage>
</organism>
<dbReference type="EMBL" id="CP144914">
    <property type="protein sequence ID" value="WWD81325.1"/>
    <property type="molecule type" value="Genomic_DNA"/>
</dbReference>
<dbReference type="KEGG" id="ahal:FTX54_007215"/>
<evidence type="ECO:0000313" key="1">
    <source>
        <dbReference type="EMBL" id="WWD81325.1"/>
    </source>
</evidence>
<proteinExistence type="predicted"/>
<keyword evidence="2" id="KW-1185">Reference proteome</keyword>
<evidence type="ECO:0000313" key="2">
    <source>
        <dbReference type="Proteomes" id="UP000321816"/>
    </source>
</evidence>
<name>A0A5C7F6Q4_9BACI</name>
<dbReference type="Proteomes" id="UP000321816">
    <property type="component" value="Chromosome"/>
</dbReference>
<reference evidence="1 2" key="1">
    <citation type="submission" date="2024-01" db="EMBL/GenBank/DDBJ databases">
        <title>Complete Genome Sequence of Alkalicoccus halolimnae BZ-SZ-XJ29T, a Moderately Halophilic Bacterium Isolated from a Salt Lake.</title>
        <authorList>
            <person name="Zhao B."/>
        </authorList>
    </citation>
    <scope>NUCLEOTIDE SEQUENCE [LARGE SCALE GENOMIC DNA]</scope>
    <source>
        <strain evidence="1 2">BZ-SZ-XJ29</strain>
    </source>
</reference>
<evidence type="ECO:0008006" key="3">
    <source>
        <dbReference type="Google" id="ProtNLM"/>
    </source>
</evidence>
<sequence>MAVYVVTYQLSAPEKEYKQLHETMKSFGNYSKRFESFWLIDTFHSAKDVKEKVFACLSADDQLFVIETKKHWSSRNVPDGMIKWLKSDRRKF</sequence>
<accession>A0A5C7F6Q4</accession>
<dbReference type="AlphaFoldDB" id="A0A5C7F6Q4"/>
<dbReference type="OrthoDB" id="2656750at2"/>